<dbReference type="Pfam" id="PF13240">
    <property type="entry name" value="Zn_Ribbon_1"/>
    <property type="match status" value="1"/>
</dbReference>
<name>A0A7C4KJ56_9CHLR</name>
<dbReference type="InterPro" id="IPR026870">
    <property type="entry name" value="Zinc_ribbon_dom"/>
</dbReference>
<sequence length="183" mass="20469">MDIGSVFLVLALAVLVGLFISQPFFRSFNAKYLSADTAQVDSVEHRRSALLAERDRLFSALQDLDFDFALGKIPEEDYPVQRAELLRHAAGVLRELDTLEGHQADAAVEERIEREVAARRADAASRRLRPTGQSAPEEDELEELIARRRAQRKDRAAGFCPKCGQVVQRSDAFCSNCGTRLHD</sequence>
<comment type="caution">
    <text evidence="3">The sequence shown here is derived from an EMBL/GenBank/DDBJ whole genome shotgun (WGS) entry which is preliminary data.</text>
</comment>
<proteinExistence type="predicted"/>
<dbReference type="EMBL" id="DSYK01000649">
    <property type="protein sequence ID" value="HGS22758.1"/>
    <property type="molecule type" value="Genomic_DNA"/>
</dbReference>
<evidence type="ECO:0000256" key="1">
    <source>
        <dbReference type="SAM" id="MobiDB-lite"/>
    </source>
</evidence>
<gene>
    <name evidence="3" type="ORF">ENT37_12965</name>
</gene>
<protein>
    <submittedName>
        <fullName evidence="3">Zinc ribbon domain-containing protein</fullName>
    </submittedName>
</protein>
<feature type="region of interest" description="Disordered" evidence="1">
    <location>
        <begin position="122"/>
        <end position="141"/>
    </location>
</feature>
<feature type="domain" description="Zinc-ribbon" evidence="2">
    <location>
        <begin position="159"/>
        <end position="181"/>
    </location>
</feature>
<organism evidence="3">
    <name type="scientific">Anaerolinea thermolimosa</name>
    <dbReference type="NCBI Taxonomy" id="229919"/>
    <lineage>
        <taxon>Bacteria</taxon>
        <taxon>Bacillati</taxon>
        <taxon>Chloroflexota</taxon>
        <taxon>Anaerolineae</taxon>
        <taxon>Anaerolineales</taxon>
        <taxon>Anaerolineaceae</taxon>
        <taxon>Anaerolinea</taxon>
    </lineage>
</organism>
<reference evidence="3" key="1">
    <citation type="journal article" date="2020" name="mSystems">
        <title>Genome- and Community-Level Interaction Insights into Carbon Utilization and Element Cycling Functions of Hydrothermarchaeota in Hydrothermal Sediment.</title>
        <authorList>
            <person name="Zhou Z."/>
            <person name="Liu Y."/>
            <person name="Xu W."/>
            <person name="Pan J."/>
            <person name="Luo Z.H."/>
            <person name="Li M."/>
        </authorList>
    </citation>
    <scope>NUCLEOTIDE SEQUENCE [LARGE SCALE GENOMIC DNA]</scope>
    <source>
        <strain evidence="3">SpSt-573</strain>
    </source>
</reference>
<accession>A0A7C4KJ56</accession>
<dbReference type="AlphaFoldDB" id="A0A7C4KJ56"/>
<evidence type="ECO:0000259" key="2">
    <source>
        <dbReference type="Pfam" id="PF13240"/>
    </source>
</evidence>
<evidence type="ECO:0000313" key="3">
    <source>
        <dbReference type="EMBL" id="HGS22758.1"/>
    </source>
</evidence>